<feature type="domain" description="Guanylate kinase-like" evidence="4">
    <location>
        <begin position="25"/>
        <end position="166"/>
    </location>
</feature>
<gene>
    <name evidence="5" type="ORF">RDWZM_007921</name>
</gene>
<comment type="caution">
    <text evidence="5">The sequence shown here is derived from an EMBL/GenBank/DDBJ whole genome shotgun (WGS) entry which is preliminary data.</text>
</comment>
<name>A0A9Q0M0D9_BLOTA</name>
<sequence length="178" mass="20739">MSYLSNLIQGKKTNYLNSFPGAEADNDDHGSEYYFVNHDEFEQSIQNEEFIEFTRFSNNYYGTSKKAVIDVQSSGKICILDVEMDGVKNLKKTHLNPRFVFIKPPSMEILEDRLRNRGTETEESIKRRLDKAIEELRFGEIEGIFDLTITNDDFEQAYEVLRSFIVEDVEALKRIRGM</sequence>
<keyword evidence="3" id="KW-0418">Kinase</keyword>
<comment type="similarity">
    <text evidence="1">Belongs to the guanylate kinase family.</text>
</comment>
<dbReference type="CDD" id="cd00071">
    <property type="entry name" value="GMPK"/>
    <property type="match status" value="1"/>
</dbReference>
<dbReference type="InterPro" id="IPR008145">
    <property type="entry name" value="GK/Ca_channel_bsu"/>
</dbReference>
<evidence type="ECO:0000259" key="4">
    <source>
        <dbReference type="PROSITE" id="PS50052"/>
    </source>
</evidence>
<proteinExistence type="inferred from homology"/>
<dbReference type="OMA" id="GELLEWC"/>
<reference evidence="5" key="1">
    <citation type="submission" date="2022-12" db="EMBL/GenBank/DDBJ databases">
        <title>Genome assemblies of Blomia tropicalis.</title>
        <authorList>
            <person name="Cui Y."/>
        </authorList>
    </citation>
    <scope>NUCLEOTIDE SEQUENCE</scope>
    <source>
        <tissue evidence="5">Adult mites</tissue>
    </source>
</reference>
<evidence type="ECO:0000256" key="2">
    <source>
        <dbReference type="ARBA" id="ARBA00022679"/>
    </source>
</evidence>
<dbReference type="PANTHER" id="PTHR23117">
    <property type="entry name" value="GUANYLATE KINASE-RELATED"/>
    <property type="match status" value="1"/>
</dbReference>
<dbReference type="AlphaFoldDB" id="A0A9Q0M0D9"/>
<dbReference type="InterPro" id="IPR008144">
    <property type="entry name" value="Guanylate_kin-like_dom"/>
</dbReference>
<organism evidence="5 6">
    <name type="scientific">Blomia tropicalis</name>
    <name type="common">Mite</name>
    <dbReference type="NCBI Taxonomy" id="40697"/>
    <lineage>
        <taxon>Eukaryota</taxon>
        <taxon>Metazoa</taxon>
        <taxon>Ecdysozoa</taxon>
        <taxon>Arthropoda</taxon>
        <taxon>Chelicerata</taxon>
        <taxon>Arachnida</taxon>
        <taxon>Acari</taxon>
        <taxon>Acariformes</taxon>
        <taxon>Sarcoptiformes</taxon>
        <taxon>Astigmata</taxon>
        <taxon>Glycyphagoidea</taxon>
        <taxon>Echimyopodidae</taxon>
        <taxon>Blomia</taxon>
    </lineage>
</organism>
<dbReference type="InterPro" id="IPR027417">
    <property type="entry name" value="P-loop_NTPase"/>
</dbReference>
<dbReference type="PROSITE" id="PS50052">
    <property type="entry name" value="GUANYLATE_KINASE_2"/>
    <property type="match status" value="1"/>
</dbReference>
<evidence type="ECO:0000313" key="5">
    <source>
        <dbReference type="EMBL" id="KAJ6216764.1"/>
    </source>
</evidence>
<dbReference type="EMBL" id="JAPWDV010000003">
    <property type="protein sequence ID" value="KAJ6216764.1"/>
    <property type="molecule type" value="Genomic_DNA"/>
</dbReference>
<dbReference type="SUPFAM" id="SSF52540">
    <property type="entry name" value="P-loop containing nucleoside triphosphate hydrolases"/>
    <property type="match status" value="1"/>
</dbReference>
<dbReference type="Proteomes" id="UP001142055">
    <property type="component" value="Chromosome 3"/>
</dbReference>
<evidence type="ECO:0000256" key="1">
    <source>
        <dbReference type="ARBA" id="ARBA00005790"/>
    </source>
</evidence>
<dbReference type="PANTHER" id="PTHR23117:SF13">
    <property type="entry name" value="GUANYLATE KINASE"/>
    <property type="match status" value="1"/>
</dbReference>
<dbReference type="SMART" id="SM00072">
    <property type="entry name" value="GuKc"/>
    <property type="match status" value="1"/>
</dbReference>
<dbReference type="Gene3D" id="3.40.50.300">
    <property type="entry name" value="P-loop containing nucleotide triphosphate hydrolases"/>
    <property type="match status" value="1"/>
</dbReference>
<protein>
    <recommendedName>
        <fullName evidence="4">Guanylate kinase-like domain-containing protein</fullName>
    </recommendedName>
</protein>
<evidence type="ECO:0000256" key="3">
    <source>
        <dbReference type="ARBA" id="ARBA00022777"/>
    </source>
</evidence>
<accession>A0A9Q0M0D9</accession>
<dbReference type="GO" id="GO:0004385">
    <property type="term" value="F:GMP kinase activity"/>
    <property type="evidence" value="ECO:0007669"/>
    <property type="project" value="TreeGrafter"/>
</dbReference>
<evidence type="ECO:0000313" key="6">
    <source>
        <dbReference type="Proteomes" id="UP001142055"/>
    </source>
</evidence>
<keyword evidence="6" id="KW-1185">Reference proteome</keyword>
<keyword evidence="2" id="KW-0808">Transferase</keyword>
<dbReference type="GO" id="GO:0005829">
    <property type="term" value="C:cytosol"/>
    <property type="evidence" value="ECO:0007669"/>
    <property type="project" value="TreeGrafter"/>
</dbReference>
<dbReference type="Pfam" id="PF00625">
    <property type="entry name" value="Guanylate_kin"/>
    <property type="match status" value="1"/>
</dbReference>